<sequence>MALSAQKLRRRSVKLESIIKILYNEIDDPPISTHMRKTVYTLVI</sequence>
<evidence type="ECO:0000313" key="1">
    <source>
        <dbReference type="Ensembl" id="ENSCINP00000017091.3"/>
    </source>
</evidence>
<dbReference type="HOGENOM" id="CLU_3224233_0_0_1"/>
<dbReference type="Proteomes" id="UP000008144">
    <property type="component" value="Chromosome 1"/>
</dbReference>
<reference evidence="1" key="4">
    <citation type="submission" date="2025-09" db="UniProtKB">
        <authorList>
            <consortium name="Ensembl"/>
        </authorList>
    </citation>
    <scope>IDENTIFICATION</scope>
</reference>
<organism evidence="1 2">
    <name type="scientific">Ciona intestinalis</name>
    <name type="common">Transparent sea squirt</name>
    <name type="synonym">Ascidia intestinalis</name>
    <dbReference type="NCBI Taxonomy" id="7719"/>
    <lineage>
        <taxon>Eukaryota</taxon>
        <taxon>Metazoa</taxon>
        <taxon>Chordata</taxon>
        <taxon>Tunicata</taxon>
        <taxon>Ascidiacea</taxon>
        <taxon>Phlebobranchia</taxon>
        <taxon>Cionidae</taxon>
        <taxon>Ciona</taxon>
    </lineage>
</organism>
<keyword evidence="2" id="KW-1185">Reference proteome</keyword>
<dbReference type="AlphaFoldDB" id="F7A178"/>
<protein>
    <submittedName>
        <fullName evidence="1">Uncharacterized protein</fullName>
    </submittedName>
</protein>
<reference evidence="1" key="3">
    <citation type="submission" date="2025-08" db="UniProtKB">
        <authorList>
            <consortium name="Ensembl"/>
        </authorList>
    </citation>
    <scope>IDENTIFICATION</scope>
</reference>
<dbReference type="EMBL" id="EAAA01000196">
    <property type="status" value="NOT_ANNOTATED_CDS"/>
    <property type="molecule type" value="Genomic_DNA"/>
</dbReference>
<reference evidence="1" key="2">
    <citation type="journal article" date="2008" name="Genome Biol.">
        <title>Improved genome assembly and evidence-based global gene model set for the chordate Ciona intestinalis: new insight into intron and operon populations.</title>
        <authorList>
            <person name="Satou Y."/>
            <person name="Mineta K."/>
            <person name="Ogasawara M."/>
            <person name="Sasakura Y."/>
            <person name="Shoguchi E."/>
            <person name="Ueno K."/>
            <person name="Yamada L."/>
            <person name="Matsumoto J."/>
            <person name="Wasserscheid J."/>
            <person name="Dewar K."/>
            <person name="Wiley G.B."/>
            <person name="Macmil S.L."/>
            <person name="Roe B.A."/>
            <person name="Zeller R.W."/>
            <person name="Hastings K.E."/>
            <person name="Lemaire P."/>
            <person name="Lindquist E."/>
            <person name="Endo T."/>
            <person name="Hotta K."/>
            <person name="Inaba K."/>
        </authorList>
    </citation>
    <scope>NUCLEOTIDE SEQUENCE [LARGE SCALE GENOMIC DNA]</scope>
    <source>
        <strain evidence="1">wild type</strain>
    </source>
</reference>
<accession>F7A178</accession>
<reference evidence="2" key="1">
    <citation type="journal article" date="2002" name="Science">
        <title>The draft genome of Ciona intestinalis: insights into chordate and vertebrate origins.</title>
        <authorList>
            <person name="Dehal P."/>
            <person name="Satou Y."/>
            <person name="Campbell R.K."/>
            <person name="Chapman J."/>
            <person name="Degnan B."/>
            <person name="De Tomaso A."/>
            <person name="Davidson B."/>
            <person name="Di Gregorio A."/>
            <person name="Gelpke M."/>
            <person name="Goodstein D.M."/>
            <person name="Harafuji N."/>
            <person name="Hastings K.E."/>
            <person name="Ho I."/>
            <person name="Hotta K."/>
            <person name="Huang W."/>
            <person name="Kawashima T."/>
            <person name="Lemaire P."/>
            <person name="Martinez D."/>
            <person name="Meinertzhagen I.A."/>
            <person name="Necula S."/>
            <person name="Nonaka M."/>
            <person name="Putnam N."/>
            <person name="Rash S."/>
            <person name="Saiga H."/>
            <person name="Satake M."/>
            <person name="Terry A."/>
            <person name="Yamada L."/>
            <person name="Wang H.G."/>
            <person name="Awazu S."/>
            <person name="Azumi K."/>
            <person name="Boore J."/>
            <person name="Branno M."/>
            <person name="Chin-Bow S."/>
            <person name="DeSantis R."/>
            <person name="Doyle S."/>
            <person name="Francino P."/>
            <person name="Keys D.N."/>
            <person name="Haga S."/>
            <person name="Hayashi H."/>
            <person name="Hino K."/>
            <person name="Imai K.S."/>
            <person name="Inaba K."/>
            <person name="Kano S."/>
            <person name="Kobayashi K."/>
            <person name="Kobayashi M."/>
            <person name="Lee B.I."/>
            <person name="Makabe K.W."/>
            <person name="Manohar C."/>
            <person name="Matassi G."/>
            <person name="Medina M."/>
            <person name="Mochizuki Y."/>
            <person name="Mount S."/>
            <person name="Morishita T."/>
            <person name="Miura S."/>
            <person name="Nakayama A."/>
            <person name="Nishizaka S."/>
            <person name="Nomoto H."/>
            <person name="Ohta F."/>
            <person name="Oishi K."/>
            <person name="Rigoutsos I."/>
            <person name="Sano M."/>
            <person name="Sasaki A."/>
            <person name="Sasakura Y."/>
            <person name="Shoguchi E."/>
            <person name="Shin-i T."/>
            <person name="Spagnuolo A."/>
            <person name="Stainier D."/>
            <person name="Suzuki M.M."/>
            <person name="Tassy O."/>
            <person name="Takatori N."/>
            <person name="Tokuoka M."/>
            <person name="Yagi K."/>
            <person name="Yoshizaki F."/>
            <person name="Wada S."/>
            <person name="Zhang C."/>
            <person name="Hyatt P.D."/>
            <person name="Larimer F."/>
            <person name="Detter C."/>
            <person name="Doggett N."/>
            <person name="Glavina T."/>
            <person name="Hawkins T."/>
            <person name="Richardson P."/>
            <person name="Lucas S."/>
            <person name="Kohara Y."/>
            <person name="Levine M."/>
            <person name="Satoh N."/>
            <person name="Rokhsar D.S."/>
        </authorList>
    </citation>
    <scope>NUCLEOTIDE SEQUENCE [LARGE SCALE GENOMIC DNA]</scope>
</reference>
<dbReference type="InParanoid" id="F7A178"/>
<name>F7A178_CIOIN</name>
<evidence type="ECO:0000313" key="2">
    <source>
        <dbReference type="Proteomes" id="UP000008144"/>
    </source>
</evidence>
<dbReference type="Ensembl" id="ENSCINT00000017091.3">
    <property type="protein sequence ID" value="ENSCINP00000017091.3"/>
    <property type="gene ID" value="ENSCING00000008380.3"/>
</dbReference>
<proteinExistence type="predicted"/>